<evidence type="ECO:0000313" key="3">
    <source>
        <dbReference type="Proteomes" id="UP001501742"/>
    </source>
</evidence>
<evidence type="ECO:0000313" key="2">
    <source>
        <dbReference type="EMBL" id="GAA1494907.1"/>
    </source>
</evidence>
<name>A0ABP4K749_9MICO</name>
<feature type="region of interest" description="Disordered" evidence="1">
    <location>
        <begin position="30"/>
        <end position="57"/>
    </location>
</feature>
<proteinExistence type="predicted"/>
<sequence length="57" mass="6142">MTLMRVILAVRTAADQGQRHTRLAALARRAGDHHVNTTGPLRDTACVPRARGLPSPS</sequence>
<dbReference type="EMBL" id="BAAAJX010000019">
    <property type="protein sequence ID" value="GAA1494907.1"/>
    <property type="molecule type" value="Genomic_DNA"/>
</dbReference>
<evidence type="ECO:0000256" key="1">
    <source>
        <dbReference type="SAM" id="MobiDB-lite"/>
    </source>
</evidence>
<reference evidence="3" key="1">
    <citation type="journal article" date="2019" name="Int. J. Syst. Evol. Microbiol.">
        <title>The Global Catalogue of Microorganisms (GCM) 10K type strain sequencing project: providing services to taxonomists for standard genome sequencing and annotation.</title>
        <authorList>
            <consortium name="The Broad Institute Genomics Platform"/>
            <consortium name="The Broad Institute Genome Sequencing Center for Infectious Disease"/>
            <person name="Wu L."/>
            <person name="Ma J."/>
        </authorList>
    </citation>
    <scope>NUCLEOTIDE SEQUENCE [LARGE SCALE GENOMIC DNA]</scope>
    <source>
        <strain evidence="3">JCM 12140</strain>
    </source>
</reference>
<protein>
    <submittedName>
        <fullName evidence="2">Uncharacterized protein</fullName>
    </submittedName>
</protein>
<accession>A0ABP4K749</accession>
<organism evidence="2 3">
    <name type="scientific">Curtobacterium herbarum</name>
    <dbReference type="NCBI Taxonomy" id="150122"/>
    <lineage>
        <taxon>Bacteria</taxon>
        <taxon>Bacillati</taxon>
        <taxon>Actinomycetota</taxon>
        <taxon>Actinomycetes</taxon>
        <taxon>Micrococcales</taxon>
        <taxon>Microbacteriaceae</taxon>
        <taxon>Curtobacterium</taxon>
    </lineage>
</organism>
<gene>
    <name evidence="2" type="ORF">GCM10009627_32530</name>
</gene>
<comment type="caution">
    <text evidence="2">The sequence shown here is derived from an EMBL/GenBank/DDBJ whole genome shotgun (WGS) entry which is preliminary data.</text>
</comment>
<keyword evidence="3" id="KW-1185">Reference proteome</keyword>
<dbReference type="Proteomes" id="UP001501742">
    <property type="component" value="Unassembled WGS sequence"/>
</dbReference>